<dbReference type="AlphaFoldDB" id="A0A0H1BPA3"/>
<name>A0A0H1BPA3_9EURO</name>
<comment type="caution">
    <text evidence="2">The sequence shown here is derived from an EMBL/GenBank/DDBJ whole genome shotgun (WGS) entry which is preliminary data.</text>
</comment>
<keyword evidence="1" id="KW-0472">Membrane</keyword>
<protein>
    <submittedName>
        <fullName evidence="2">Uncharacterized protein</fullName>
    </submittedName>
</protein>
<keyword evidence="1" id="KW-1133">Transmembrane helix</keyword>
<keyword evidence="1" id="KW-0812">Transmembrane</keyword>
<evidence type="ECO:0000256" key="1">
    <source>
        <dbReference type="SAM" id="Phobius"/>
    </source>
</evidence>
<evidence type="ECO:0000313" key="3">
    <source>
        <dbReference type="Proteomes" id="UP000053573"/>
    </source>
</evidence>
<evidence type="ECO:0000313" key="2">
    <source>
        <dbReference type="EMBL" id="KLJ11006.1"/>
    </source>
</evidence>
<dbReference type="Proteomes" id="UP000053573">
    <property type="component" value="Unassembled WGS sequence"/>
</dbReference>
<accession>A0A0H1BPA3</accession>
<keyword evidence="3" id="KW-1185">Reference proteome</keyword>
<reference evidence="3" key="1">
    <citation type="journal article" date="2015" name="PLoS Genet.">
        <title>The dynamic genome and transcriptome of the human fungal pathogen Blastomyces and close relative Emmonsia.</title>
        <authorList>
            <person name="Munoz J.F."/>
            <person name="Gauthier G.M."/>
            <person name="Desjardins C.A."/>
            <person name="Gallo J.E."/>
            <person name="Holder J."/>
            <person name="Sullivan T.D."/>
            <person name="Marty A.J."/>
            <person name="Carmen J.C."/>
            <person name="Chen Z."/>
            <person name="Ding L."/>
            <person name="Gujja S."/>
            <person name="Magrini V."/>
            <person name="Misas E."/>
            <person name="Mitreva M."/>
            <person name="Priest M."/>
            <person name="Saif S."/>
            <person name="Whiston E.A."/>
            <person name="Young S."/>
            <person name="Zeng Q."/>
            <person name="Goldman W.E."/>
            <person name="Mardis E.R."/>
            <person name="Taylor J.W."/>
            <person name="McEwen J.G."/>
            <person name="Clay O.K."/>
            <person name="Klein B.S."/>
            <person name="Cuomo C.A."/>
        </authorList>
    </citation>
    <scope>NUCLEOTIDE SEQUENCE [LARGE SCALE GENOMIC DNA]</scope>
    <source>
        <strain evidence="3">UAMH 139</strain>
    </source>
</reference>
<proteinExistence type="predicted"/>
<gene>
    <name evidence="2" type="ORF">EMPG_13704</name>
</gene>
<dbReference type="EMBL" id="LDEV01001796">
    <property type="protein sequence ID" value="KLJ11006.1"/>
    <property type="molecule type" value="Genomic_DNA"/>
</dbReference>
<feature type="transmembrane region" description="Helical" evidence="1">
    <location>
        <begin position="31"/>
        <end position="50"/>
    </location>
</feature>
<sequence>MCRDSRSSRVRSVRASSSPMPSLIRRRRLRLLRLWMISVLIILNLPAHVLQSNRGRTAKRFASLD</sequence>
<organism evidence="2 3">
    <name type="scientific">Blastomyces silverae</name>
    <dbReference type="NCBI Taxonomy" id="2060906"/>
    <lineage>
        <taxon>Eukaryota</taxon>
        <taxon>Fungi</taxon>
        <taxon>Dikarya</taxon>
        <taxon>Ascomycota</taxon>
        <taxon>Pezizomycotina</taxon>
        <taxon>Eurotiomycetes</taxon>
        <taxon>Eurotiomycetidae</taxon>
        <taxon>Onygenales</taxon>
        <taxon>Ajellomycetaceae</taxon>
        <taxon>Blastomyces</taxon>
    </lineage>
</organism>